<comment type="subcellular location">
    <subcellularLocation>
        <location evidence="1">Membrane</location>
        <topology evidence="1">Multi-pass membrane protein</topology>
    </subcellularLocation>
</comment>
<feature type="transmembrane region" description="Helical" evidence="5">
    <location>
        <begin position="58"/>
        <end position="84"/>
    </location>
</feature>
<feature type="transmembrane region" description="Helical" evidence="5">
    <location>
        <begin position="126"/>
        <end position="146"/>
    </location>
</feature>
<feature type="transmembrane region" description="Helical" evidence="5">
    <location>
        <begin position="314"/>
        <end position="336"/>
    </location>
</feature>
<evidence type="ECO:0000313" key="7">
    <source>
        <dbReference type="Proteomes" id="UP000694865"/>
    </source>
</evidence>
<dbReference type="InterPro" id="IPR037185">
    <property type="entry name" value="EmrE-like"/>
</dbReference>
<dbReference type="SUPFAM" id="SSF103481">
    <property type="entry name" value="Multidrug resistance efflux transporter EmrE"/>
    <property type="match status" value="2"/>
</dbReference>
<feature type="domain" description="EamA" evidence="6">
    <location>
        <begin position="219"/>
        <end position="355"/>
    </location>
</feature>
<accession>A0ABM0MF30</accession>
<evidence type="ECO:0000256" key="5">
    <source>
        <dbReference type="SAM" id="Phobius"/>
    </source>
</evidence>
<feature type="transmembrane region" description="Helical" evidence="5">
    <location>
        <begin position="187"/>
        <end position="206"/>
    </location>
</feature>
<dbReference type="PANTHER" id="PTHR22911">
    <property type="entry name" value="ACYL-MALONYL CONDENSING ENZYME-RELATED"/>
    <property type="match status" value="1"/>
</dbReference>
<dbReference type="PANTHER" id="PTHR22911:SF6">
    <property type="entry name" value="SOLUTE CARRIER FAMILY 35 MEMBER G1"/>
    <property type="match status" value="1"/>
</dbReference>
<feature type="transmembrane region" description="Helical" evidence="5">
    <location>
        <begin position="218"/>
        <end position="238"/>
    </location>
</feature>
<reference evidence="8" key="1">
    <citation type="submission" date="2025-08" db="UniProtKB">
        <authorList>
            <consortium name="RefSeq"/>
        </authorList>
    </citation>
    <scope>IDENTIFICATION</scope>
    <source>
        <tissue evidence="8">Testes</tissue>
    </source>
</reference>
<evidence type="ECO:0000256" key="3">
    <source>
        <dbReference type="ARBA" id="ARBA00022989"/>
    </source>
</evidence>
<feature type="transmembrane region" description="Helical" evidence="5">
    <location>
        <begin position="283"/>
        <end position="302"/>
    </location>
</feature>
<evidence type="ECO:0000259" key="6">
    <source>
        <dbReference type="Pfam" id="PF00892"/>
    </source>
</evidence>
<keyword evidence="7" id="KW-1185">Reference proteome</keyword>
<dbReference type="Pfam" id="PF00892">
    <property type="entry name" value="EamA"/>
    <property type="match status" value="2"/>
</dbReference>
<feature type="transmembrane region" description="Helical" evidence="5">
    <location>
        <begin position="158"/>
        <end position="175"/>
    </location>
</feature>
<feature type="transmembrane region" description="Helical" evidence="5">
    <location>
        <begin position="245"/>
        <end position="267"/>
    </location>
</feature>
<feature type="transmembrane region" description="Helical" evidence="5">
    <location>
        <begin position="342"/>
        <end position="361"/>
    </location>
</feature>
<protein>
    <submittedName>
        <fullName evidence="8">Solute carrier family 35 member G1-like</fullName>
    </submittedName>
</protein>
<gene>
    <name evidence="8" type="primary">LOC102808758</name>
</gene>
<dbReference type="Proteomes" id="UP000694865">
    <property type="component" value="Unplaced"/>
</dbReference>
<dbReference type="InterPro" id="IPR000620">
    <property type="entry name" value="EamA_dom"/>
</dbReference>
<feature type="transmembrane region" description="Helical" evidence="5">
    <location>
        <begin position="96"/>
        <end position="114"/>
    </location>
</feature>
<sequence>MGNRVESMKKIDDDNAVETKSSFELSTVREALALEPITDKTDVKPSDESMATHKLRHYWTAVVGILSAVSSGICLAFSDVFTVISIDKELSPAQLLLVKSILVFIISVAILTYNKVNPMKLSRRDLLLNIMKGLFENGAFVLFYYALDIVGMGDATSIVAGALPISTSLFACVLLKENYRFQDLISLSINCAGILLISRPEFIFGSNPLNIDTPRPNGIGYAFAVLAAVGLAIGTICSRIMTDRMTLLIVIFYNGLTGAILTGILVYPTSSERMPRLVSSNPVLIAFIAGNVVLYVAYLYLYNKALQLQTASKTSLLLNVALIISFVSDALVFHTHVLSIELIGAALIFLSSCIVALLVWIETKRVVQEETKLLSNKD</sequence>
<keyword evidence="4 5" id="KW-0472">Membrane</keyword>
<keyword evidence="2 5" id="KW-0812">Transmembrane</keyword>
<evidence type="ECO:0000256" key="1">
    <source>
        <dbReference type="ARBA" id="ARBA00004141"/>
    </source>
</evidence>
<evidence type="ECO:0000256" key="4">
    <source>
        <dbReference type="ARBA" id="ARBA00023136"/>
    </source>
</evidence>
<dbReference type="GeneID" id="102808758"/>
<evidence type="ECO:0000313" key="8">
    <source>
        <dbReference type="RefSeq" id="XP_006818621.1"/>
    </source>
</evidence>
<evidence type="ECO:0000256" key="2">
    <source>
        <dbReference type="ARBA" id="ARBA00022692"/>
    </source>
</evidence>
<name>A0ABM0MF30_SACKO</name>
<feature type="domain" description="EamA" evidence="6">
    <location>
        <begin position="64"/>
        <end position="198"/>
    </location>
</feature>
<keyword evidence="3 5" id="KW-1133">Transmembrane helix</keyword>
<proteinExistence type="predicted"/>
<dbReference type="RefSeq" id="XP_006818621.1">
    <property type="nucleotide sequence ID" value="XM_006818558.1"/>
</dbReference>
<organism evidence="7 8">
    <name type="scientific">Saccoglossus kowalevskii</name>
    <name type="common">Acorn worm</name>
    <dbReference type="NCBI Taxonomy" id="10224"/>
    <lineage>
        <taxon>Eukaryota</taxon>
        <taxon>Metazoa</taxon>
        <taxon>Hemichordata</taxon>
        <taxon>Enteropneusta</taxon>
        <taxon>Harrimaniidae</taxon>
        <taxon>Saccoglossus</taxon>
    </lineage>
</organism>